<evidence type="ECO:0000256" key="1">
    <source>
        <dbReference type="SAM" id="Phobius"/>
    </source>
</evidence>
<protein>
    <submittedName>
        <fullName evidence="3">Sphingolipid delta-4 desaturase</fullName>
    </submittedName>
</protein>
<dbReference type="Pfam" id="PF08557">
    <property type="entry name" value="Lipid_DES"/>
    <property type="match status" value="1"/>
</dbReference>
<dbReference type="Pfam" id="PF00487">
    <property type="entry name" value="FA_desaturase"/>
    <property type="match status" value="1"/>
</dbReference>
<dbReference type="SMART" id="SM01269">
    <property type="entry name" value="Lipid_DES"/>
    <property type="match status" value="1"/>
</dbReference>
<dbReference type="PANTHER" id="PTHR12879">
    <property type="entry name" value="SPHINGOLIPID DELTA 4 DESATURASE/C-4 HYDROXYLASE PROTEIN DES2"/>
    <property type="match status" value="1"/>
</dbReference>
<organism evidence="3 4">
    <name type="scientific">Phreatobacter oligotrophus</name>
    <dbReference type="NCBI Taxonomy" id="1122261"/>
    <lineage>
        <taxon>Bacteria</taxon>
        <taxon>Pseudomonadati</taxon>
        <taxon>Pseudomonadota</taxon>
        <taxon>Alphaproteobacteria</taxon>
        <taxon>Hyphomicrobiales</taxon>
        <taxon>Phreatobacteraceae</taxon>
        <taxon>Phreatobacter</taxon>
    </lineage>
</organism>
<feature type="domain" description="Sphingolipid delta4-desaturase N-terminal" evidence="2">
    <location>
        <begin position="13"/>
        <end position="50"/>
    </location>
</feature>
<feature type="transmembrane region" description="Helical" evidence="1">
    <location>
        <begin position="49"/>
        <end position="70"/>
    </location>
</feature>
<dbReference type="Proteomes" id="UP000241808">
    <property type="component" value="Unassembled WGS sequence"/>
</dbReference>
<dbReference type="InterPro" id="IPR005804">
    <property type="entry name" value="FA_desaturase_dom"/>
</dbReference>
<sequence length="331" mass="37227">MNSLPRTVEFDVDEEETFVPALGDTHSTRAKMILKAHPEIRGLIGRNPWTAAIMALYVSTQLGLAAAFGWAGLSWWWLALIVAYGFGAFLNHALYVVIHDATHNLIFRSRFANRLVLLAADLPSVLPGGMGFRSCHLAHHSHLGEMERDTDIPSEWEARLVGHSAWRKALWFLFFPVFQLLRVTRVRGVVPADGWAVANYAANAAVALGLAYAFGWNAVVYLFASFWFALSLHPLGARWVQEHFTGDEQHDTANYYGPLNGIALNIGYHNEHHDFPSIPWNKLPEVTRIAPEFYLTLPSHRSWTKLLLTFILDPKHSLWTRTVRPEPASAG</sequence>
<keyword evidence="4" id="KW-1185">Reference proteome</keyword>
<name>A0A2T4Z2T0_9HYPH</name>
<keyword evidence="1" id="KW-0812">Transmembrane</keyword>
<keyword evidence="1" id="KW-0472">Membrane</keyword>
<dbReference type="EMBL" id="PZZL01000005">
    <property type="protein sequence ID" value="PTM55074.1"/>
    <property type="molecule type" value="Genomic_DNA"/>
</dbReference>
<dbReference type="PANTHER" id="PTHR12879:SF8">
    <property type="entry name" value="SPHINGOLIPID DELTA(4)-DESATURASE DES1"/>
    <property type="match status" value="1"/>
</dbReference>
<proteinExistence type="predicted"/>
<dbReference type="GO" id="GO:0016020">
    <property type="term" value="C:membrane"/>
    <property type="evidence" value="ECO:0007669"/>
    <property type="project" value="GOC"/>
</dbReference>
<evidence type="ECO:0000313" key="3">
    <source>
        <dbReference type="EMBL" id="PTM55074.1"/>
    </source>
</evidence>
<feature type="transmembrane region" description="Helical" evidence="1">
    <location>
        <begin position="205"/>
        <end position="230"/>
    </location>
</feature>
<dbReference type="OrthoDB" id="9792534at2"/>
<reference evidence="3 4" key="1">
    <citation type="submission" date="2018-04" db="EMBL/GenBank/DDBJ databases">
        <title>Genomic Encyclopedia of Archaeal and Bacterial Type Strains, Phase II (KMG-II): from individual species to whole genera.</title>
        <authorList>
            <person name="Goeker M."/>
        </authorList>
    </citation>
    <scope>NUCLEOTIDE SEQUENCE [LARGE SCALE GENOMIC DNA]</scope>
    <source>
        <strain evidence="3 4">DSM 25521</strain>
    </source>
</reference>
<dbReference type="GO" id="GO:0042284">
    <property type="term" value="F:sphingolipid delta-4 desaturase activity"/>
    <property type="evidence" value="ECO:0007669"/>
    <property type="project" value="TreeGrafter"/>
</dbReference>
<keyword evidence="1" id="KW-1133">Transmembrane helix</keyword>
<comment type="caution">
    <text evidence="3">The sequence shown here is derived from an EMBL/GenBank/DDBJ whole genome shotgun (WGS) entry which is preliminary data.</text>
</comment>
<dbReference type="InterPro" id="IPR013866">
    <property type="entry name" value="Sphingolipid_d4-desaturase_N"/>
</dbReference>
<feature type="transmembrane region" description="Helical" evidence="1">
    <location>
        <begin position="76"/>
        <end position="98"/>
    </location>
</feature>
<evidence type="ECO:0000313" key="4">
    <source>
        <dbReference type="Proteomes" id="UP000241808"/>
    </source>
</evidence>
<gene>
    <name evidence="3" type="ORF">C8P69_105226</name>
</gene>
<evidence type="ECO:0000259" key="2">
    <source>
        <dbReference type="SMART" id="SM01269"/>
    </source>
</evidence>
<dbReference type="GO" id="GO:0046513">
    <property type="term" value="P:ceramide biosynthetic process"/>
    <property type="evidence" value="ECO:0007669"/>
    <property type="project" value="TreeGrafter"/>
</dbReference>
<dbReference type="AlphaFoldDB" id="A0A2T4Z2T0"/>
<accession>A0A2T4Z2T0</accession>
<dbReference type="RefSeq" id="WP_108177918.1">
    <property type="nucleotide sequence ID" value="NZ_PZZL01000005.1"/>
</dbReference>